<accession>A0A4Q0HNU6</accession>
<dbReference type="AlphaFoldDB" id="A0A4Q0HNU6"/>
<dbReference type="EMBL" id="MZZJ01000011">
    <property type="protein sequence ID" value="RXE50284.1"/>
    <property type="molecule type" value="Genomic_DNA"/>
</dbReference>
<proteinExistence type="predicted"/>
<name>A0A4Q0HNU6_PSEAZ</name>
<gene>
    <name evidence="2" type="ORF">B4O85_23500</name>
</gene>
<dbReference type="Pfam" id="PF13643">
    <property type="entry name" value="DUF4145"/>
    <property type="match status" value="1"/>
</dbReference>
<organism evidence="2 3">
    <name type="scientific">Pseudomonas azotoformans</name>
    <dbReference type="NCBI Taxonomy" id="47878"/>
    <lineage>
        <taxon>Bacteria</taxon>
        <taxon>Pseudomonadati</taxon>
        <taxon>Pseudomonadota</taxon>
        <taxon>Gammaproteobacteria</taxon>
        <taxon>Pseudomonadales</taxon>
        <taxon>Pseudomonadaceae</taxon>
        <taxon>Pseudomonas</taxon>
    </lineage>
</organism>
<dbReference type="RefSeq" id="WP_087716075.1">
    <property type="nucleotide sequence ID" value="NZ_MZZJ01000011.1"/>
</dbReference>
<dbReference type="InterPro" id="IPR025285">
    <property type="entry name" value="DUF4145"/>
</dbReference>
<comment type="caution">
    <text evidence="2">The sequence shown here is derived from an EMBL/GenBank/DDBJ whole genome shotgun (WGS) entry which is preliminary data.</text>
</comment>
<sequence length="234" mass="26057">MGTMKTSTKYILHASEGHELELPCGKCCSKTFHRVVCSACVESSREDQHNFHEWWVDNQIVQCQGCKTFSFRMASGDSEDRDYDDDGQLQPSVIESLYPPRMEGVGKLGLDVWWLPPSLKAIYDESLKALSGGLPVLAAIGMRALLEGVCKEKQAKGKNLHLQIEDLASRGILNPQNAKILHKVRGLGNEAAHELTAQKASQLALAMNILEHLLRDVYVNPRLYEQEFPTTPAP</sequence>
<feature type="domain" description="DUF4145" evidence="1">
    <location>
        <begin position="125"/>
        <end position="211"/>
    </location>
</feature>
<reference evidence="2 3" key="1">
    <citation type="submission" date="2017-03" db="EMBL/GenBank/DDBJ databases">
        <title>Pseudomonas azotoformans: Salt tolerant bacteria having multiple plant growth promoting attributes.</title>
        <authorList>
            <person name="Srivastava A.K."/>
            <person name="Sharma A."/>
            <person name="Srivastava A.K."/>
            <person name="Jamali H."/>
            <person name="Yadav J."/>
            <person name="Srivastava R."/>
            <person name="Kashyap P.L."/>
            <person name="Chakdar H."/>
            <person name="Saxena A.K."/>
        </authorList>
    </citation>
    <scope>NUCLEOTIDE SEQUENCE [LARGE SCALE GENOMIC DNA]</scope>
    <source>
        <strain evidence="2 3">SC 14</strain>
    </source>
</reference>
<dbReference type="Proteomes" id="UP000290481">
    <property type="component" value="Unassembled WGS sequence"/>
</dbReference>
<protein>
    <recommendedName>
        <fullName evidence="1">DUF4145 domain-containing protein</fullName>
    </recommendedName>
</protein>
<evidence type="ECO:0000313" key="2">
    <source>
        <dbReference type="EMBL" id="RXE50284.1"/>
    </source>
</evidence>
<evidence type="ECO:0000313" key="3">
    <source>
        <dbReference type="Proteomes" id="UP000290481"/>
    </source>
</evidence>
<evidence type="ECO:0000259" key="1">
    <source>
        <dbReference type="Pfam" id="PF13643"/>
    </source>
</evidence>